<evidence type="ECO:0000313" key="1">
    <source>
        <dbReference type="EMBL" id="GGV07422.1"/>
    </source>
</evidence>
<accession>A0A8H9I054</accession>
<organism evidence="1 2">
    <name type="scientific">Kitasatospora aureofaciens</name>
    <name type="common">Streptomyces aureofaciens</name>
    <dbReference type="NCBI Taxonomy" id="1894"/>
    <lineage>
        <taxon>Bacteria</taxon>
        <taxon>Bacillati</taxon>
        <taxon>Actinomycetota</taxon>
        <taxon>Actinomycetes</taxon>
        <taxon>Kitasatosporales</taxon>
        <taxon>Streptomycetaceae</taxon>
        <taxon>Kitasatospora</taxon>
    </lineage>
</organism>
<protein>
    <recommendedName>
        <fullName evidence="3">Transposase</fullName>
    </recommendedName>
</protein>
<evidence type="ECO:0008006" key="3">
    <source>
        <dbReference type="Google" id="ProtNLM"/>
    </source>
</evidence>
<dbReference type="EMBL" id="BMUB01000044">
    <property type="protein sequence ID" value="GGV07422.1"/>
    <property type="molecule type" value="Genomic_DNA"/>
</dbReference>
<proteinExistence type="predicted"/>
<reference evidence="1" key="2">
    <citation type="submission" date="2020-09" db="EMBL/GenBank/DDBJ databases">
        <authorList>
            <person name="Sun Q."/>
            <person name="Ohkuma M."/>
        </authorList>
    </citation>
    <scope>NUCLEOTIDE SEQUENCE</scope>
    <source>
        <strain evidence="1">JCM 4434</strain>
    </source>
</reference>
<gene>
    <name evidence="1" type="ORF">GCM10010502_73160</name>
</gene>
<comment type="caution">
    <text evidence="1">The sequence shown here is derived from an EMBL/GenBank/DDBJ whole genome shotgun (WGS) entry which is preliminary data.</text>
</comment>
<name>A0A8H9I054_KITAU</name>
<sequence length="57" mass="6145">MFILTEGQTADSPQLVPVLKKVRVRVPVGRPRTRPDAVTGDKTPHAVIGSSSCGEWC</sequence>
<dbReference type="AlphaFoldDB" id="A0A8H9I054"/>
<reference evidence="1" key="1">
    <citation type="journal article" date="2014" name="Int. J. Syst. Evol. Microbiol.">
        <title>Complete genome sequence of Corynebacterium casei LMG S-19264T (=DSM 44701T), isolated from a smear-ripened cheese.</title>
        <authorList>
            <consortium name="US DOE Joint Genome Institute (JGI-PGF)"/>
            <person name="Walter F."/>
            <person name="Albersmeier A."/>
            <person name="Kalinowski J."/>
            <person name="Ruckert C."/>
        </authorList>
    </citation>
    <scope>NUCLEOTIDE SEQUENCE</scope>
    <source>
        <strain evidence="1">JCM 4434</strain>
    </source>
</reference>
<dbReference type="Proteomes" id="UP000610124">
    <property type="component" value="Unassembled WGS sequence"/>
</dbReference>
<evidence type="ECO:0000313" key="2">
    <source>
        <dbReference type="Proteomes" id="UP000610124"/>
    </source>
</evidence>